<evidence type="ECO:0000259" key="2">
    <source>
        <dbReference type="PROSITE" id="PS50026"/>
    </source>
</evidence>
<feature type="non-terminal residue" evidence="3">
    <location>
        <position position="1"/>
    </location>
</feature>
<protein>
    <submittedName>
        <fullName evidence="3">NOTC1-like protein</fullName>
    </submittedName>
</protein>
<feature type="domain" description="EGF-like" evidence="2">
    <location>
        <begin position="36"/>
        <end position="65"/>
    </location>
</feature>
<organism evidence="3 4">
    <name type="scientific">Mya arenaria</name>
    <name type="common">Soft-shell clam</name>
    <dbReference type="NCBI Taxonomy" id="6604"/>
    <lineage>
        <taxon>Eukaryota</taxon>
        <taxon>Metazoa</taxon>
        <taxon>Spiralia</taxon>
        <taxon>Lophotrochozoa</taxon>
        <taxon>Mollusca</taxon>
        <taxon>Bivalvia</taxon>
        <taxon>Autobranchia</taxon>
        <taxon>Heteroconchia</taxon>
        <taxon>Euheterodonta</taxon>
        <taxon>Imparidentia</taxon>
        <taxon>Neoheterodontei</taxon>
        <taxon>Myida</taxon>
        <taxon>Myoidea</taxon>
        <taxon>Myidae</taxon>
        <taxon>Mya</taxon>
    </lineage>
</organism>
<name>A0ABY7GC67_MYAAR</name>
<keyword evidence="1" id="KW-0245">EGF-like domain</keyword>
<sequence>MMYMYKPFQLYQYGMILWFIICNCDVSYRGTLCEEPYIPCFPDPCQHGGTCLTTSAITYQCTCPP</sequence>
<dbReference type="Gene3D" id="2.10.25.10">
    <property type="entry name" value="Laminin"/>
    <property type="match status" value="1"/>
</dbReference>
<proteinExistence type="predicted"/>
<dbReference type="Proteomes" id="UP001164746">
    <property type="component" value="Chromosome 17"/>
</dbReference>
<evidence type="ECO:0000256" key="1">
    <source>
        <dbReference type="PROSITE-ProRule" id="PRU00076"/>
    </source>
</evidence>
<gene>
    <name evidence="3" type="ORF">MAR_033499</name>
</gene>
<evidence type="ECO:0000313" key="4">
    <source>
        <dbReference type="Proteomes" id="UP001164746"/>
    </source>
</evidence>
<dbReference type="EMBL" id="CP111028">
    <property type="protein sequence ID" value="WAR30957.1"/>
    <property type="molecule type" value="Genomic_DNA"/>
</dbReference>
<dbReference type="InterPro" id="IPR000742">
    <property type="entry name" value="EGF"/>
</dbReference>
<comment type="caution">
    <text evidence="1">Lacks conserved residue(s) required for the propagation of feature annotation.</text>
</comment>
<dbReference type="PROSITE" id="PS50026">
    <property type="entry name" value="EGF_3"/>
    <property type="match status" value="1"/>
</dbReference>
<dbReference type="SUPFAM" id="SSF57196">
    <property type="entry name" value="EGF/Laminin"/>
    <property type="match status" value="1"/>
</dbReference>
<evidence type="ECO:0000313" key="3">
    <source>
        <dbReference type="EMBL" id="WAR30957.1"/>
    </source>
</evidence>
<keyword evidence="4" id="KW-1185">Reference proteome</keyword>
<dbReference type="Pfam" id="PF00008">
    <property type="entry name" value="EGF"/>
    <property type="match status" value="1"/>
</dbReference>
<reference evidence="3" key="1">
    <citation type="submission" date="2022-11" db="EMBL/GenBank/DDBJ databases">
        <title>Centuries of genome instability and evolution in soft-shell clam transmissible cancer (bioRxiv).</title>
        <authorList>
            <person name="Hart S.F.M."/>
            <person name="Yonemitsu M.A."/>
            <person name="Giersch R.M."/>
            <person name="Beal B.F."/>
            <person name="Arriagada G."/>
            <person name="Davis B.W."/>
            <person name="Ostrander E.A."/>
            <person name="Goff S.P."/>
            <person name="Metzger M.J."/>
        </authorList>
    </citation>
    <scope>NUCLEOTIDE SEQUENCE</scope>
    <source>
        <strain evidence="3">MELC-2E11</strain>
        <tissue evidence="3">Siphon/mantle</tissue>
    </source>
</reference>
<accession>A0ABY7GC67</accession>